<evidence type="ECO:0000313" key="3">
    <source>
        <dbReference type="Proteomes" id="UP000069443"/>
    </source>
</evidence>
<dbReference type="EMBL" id="BCSY01000008">
    <property type="protein sequence ID" value="GAS93235.1"/>
    <property type="molecule type" value="Genomic_DNA"/>
</dbReference>
<dbReference type="PROSITE" id="PS51257">
    <property type="entry name" value="PROKAR_LIPOPROTEIN"/>
    <property type="match status" value="1"/>
</dbReference>
<feature type="chain" id="PRO_5007089944" evidence="1">
    <location>
        <begin position="19"/>
        <end position="316"/>
    </location>
</feature>
<dbReference type="Proteomes" id="UP000069443">
    <property type="component" value="Unassembled WGS sequence"/>
</dbReference>
<keyword evidence="1" id="KW-0732">Signal</keyword>
<accession>A0A100W803</accession>
<dbReference type="OrthoDB" id="4636818at2"/>
<keyword evidence="3" id="KW-1185">Reference proteome</keyword>
<gene>
    <name evidence="2" type="ORF">RMCC_0201</name>
</gene>
<organism evidence="2 3">
    <name type="scientific">Mycolicibacterium canariasense</name>
    <name type="common">Mycobacterium canariasense</name>
    <dbReference type="NCBI Taxonomy" id="228230"/>
    <lineage>
        <taxon>Bacteria</taxon>
        <taxon>Bacillati</taxon>
        <taxon>Actinomycetota</taxon>
        <taxon>Actinomycetes</taxon>
        <taxon>Mycobacteriales</taxon>
        <taxon>Mycobacteriaceae</taxon>
        <taxon>Mycolicibacterium</taxon>
    </lineage>
</organism>
<reference evidence="3" key="1">
    <citation type="journal article" date="2016" name="Genome Announc.">
        <title>Draft Genome Sequences of Five Rapidly Growing Mycobacterium Species, M. thermoresistibile, M. fortuitum subsp. acetamidolyticum, M. canariasense, M. brisbanense, and M. novocastrense.</title>
        <authorList>
            <person name="Katahira K."/>
            <person name="Ogura Y."/>
            <person name="Gotoh Y."/>
            <person name="Hayashi T."/>
        </authorList>
    </citation>
    <scope>NUCLEOTIDE SEQUENCE [LARGE SCALE GENOMIC DNA]</scope>
    <source>
        <strain evidence="3">JCM15298</strain>
    </source>
</reference>
<evidence type="ECO:0000256" key="1">
    <source>
        <dbReference type="SAM" id="SignalP"/>
    </source>
</evidence>
<reference evidence="3" key="2">
    <citation type="submission" date="2016-02" db="EMBL/GenBank/DDBJ databases">
        <title>Draft genome sequence of five rapidly growing Mycobacterium species.</title>
        <authorList>
            <person name="Katahira K."/>
            <person name="Gotou Y."/>
            <person name="Iida K."/>
            <person name="Ogura Y."/>
            <person name="Hayashi T."/>
        </authorList>
    </citation>
    <scope>NUCLEOTIDE SEQUENCE [LARGE SCALE GENOMIC DNA]</scope>
    <source>
        <strain evidence="3">JCM15298</strain>
    </source>
</reference>
<feature type="signal peptide" evidence="1">
    <location>
        <begin position="1"/>
        <end position="18"/>
    </location>
</feature>
<sequence length="316" mass="33826">MRLRVKAGILLVAAAAVAGCTGVPDRGSEALDIEQRISAMPGVSDVDLVYDNGILEGTRFELRIDMAQATDEQIGAVAAEINTARGDRFEEFDQRIEIDIADFVTLGASASLPDDSADVATRLRDLDGRVAAQTIDMLRTSAGATRITINGAEETATVVDTVLQVFANRPFDQVEVNPPAGPGTQASWWIRTQLGPEQKHHIDMQLAAAAPATPRLLIIRDGEVERLNVAIPSPETAHADIVRVIAALGAGSQHPLELGWSWADDPARHGDLRWSGGVDIGNCADPDANTGSDPDLVPAARQFQQRIRDEYGPCVK</sequence>
<proteinExistence type="predicted"/>
<dbReference type="STRING" id="228230.RMCC_0201"/>
<protein>
    <submittedName>
        <fullName evidence="2">Uncharacterized protein</fullName>
    </submittedName>
</protein>
<dbReference type="RefSeq" id="WP_036439569.1">
    <property type="nucleotide sequence ID" value="NZ_BCSY01000008.1"/>
</dbReference>
<name>A0A100W803_MYCCR</name>
<dbReference type="AlphaFoldDB" id="A0A100W803"/>
<comment type="caution">
    <text evidence="2">The sequence shown here is derived from an EMBL/GenBank/DDBJ whole genome shotgun (WGS) entry which is preliminary data.</text>
</comment>
<evidence type="ECO:0000313" key="2">
    <source>
        <dbReference type="EMBL" id="GAS93235.1"/>
    </source>
</evidence>